<dbReference type="Proteomes" id="UP000014038">
    <property type="component" value="Chromosome"/>
</dbReference>
<organism evidence="6 7">
    <name type="scientific">Bartonella bovis 91-4</name>
    <dbReference type="NCBI Taxonomy" id="1094491"/>
    <lineage>
        <taxon>Bacteria</taxon>
        <taxon>Pseudomonadati</taxon>
        <taxon>Pseudomonadota</taxon>
        <taxon>Alphaproteobacteria</taxon>
        <taxon>Hyphomicrobiales</taxon>
        <taxon>Bartonellaceae</taxon>
        <taxon>Bartonella</taxon>
    </lineage>
</organism>
<dbReference type="Pfam" id="PF07264">
    <property type="entry name" value="EI24"/>
    <property type="match status" value="1"/>
</dbReference>
<dbReference type="PATRIC" id="fig|1094491.5.peg.38"/>
<evidence type="ECO:0000313" key="7">
    <source>
        <dbReference type="Proteomes" id="UP000014038"/>
    </source>
</evidence>
<feature type="transmembrane region" description="Helical" evidence="5">
    <location>
        <begin position="119"/>
        <end position="148"/>
    </location>
</feature>
<name>N6URK5_9HYPH</name>
<keyword evidence="2 5" id="KW-0812">Transmembrane</keyword>
<feature type="transmembrane region" description="Helical" evidence="5">
    <location>
        <begin position="20"/>
        <end position="40"/>
    </location>
</feature>
<evidence type="ECO:0000256" key="2">
    <source>
        <dbReference type="ARBA" id="ARBA00022692"/>
    </source>
</evidence>
<keyword evidence="3 5" id="KW-1133">Transmembrane helix</keyword>
<dbReference type="HOGENOM" id="CLU_081565_0_0_5"/>
<gene>
    <name evidence="6" type="ORF">BBbe_00330</name>
</gene>
<dbReference type="InterPro" id="IPR059112">
    <property type="entry name" value="CysZ/EI24"/>
</dbReference>
<keyword evidence="4 5" id="KW-0472">Membrane</keyword>
<keyword evidence="7" id="KW-1185">Reference proteome</keyword>
<dbReference type="OrthoDB" id="5421146at2"/>
<feature type="transmembrane region" description="Helical" evidence="5">
    <location>
        <begin position="72"/>
        <end position="98"/>
    </location>
</feature>
<dbReference type="EMBL" id="AGWA01000001">
    <property type="protein sequence ID" value="ENN92763.1"/>
    <property type="molecule type" value="Genomic_DNA"/>
</dbReference>
<accession>N6URK5</accession>
<dbReference type="AlphaFoldDB" id="N6URK5"/>
<comment type="subcellular location">
    <subcellularLocation>
        <location evidence="1">Membrane</location>
        <topology evidence="1">Multi-pass membrane protein</topology>
    </subcellularLocation>
</comment>
<dbReference type="NCBIfam" id="NF009407">
    <property type="entry name" value="PRK12768.1"/>
    <property type="match status" value="1"/>
</dbReference>
<feature type="transmembrane region" description="Helical" evidence="5">
    <location>
        <begin position="194"/>
        <end position="225"/>
    </location>
</feature>
<dbReference type="STRING" id="1094491.BBbe_00330"/>
<evidence type="ECO:0000256" key="3">
    <source>
        <dbReference type="ARBA" id="ARBA00022989"/>
    </source>
</evidence>
<evidence type="ECO:0000256" key="4">
    <source>
        <dbReference type="ARBA" id="ARBA00023136"/>
    </source>
</evidence>
<protein>
    <submittedName>
        <fullName evidence="6">CysZ-like protein</fullName>
    </submittedName>
</protein>
<dbReference type="RefSeq" id="WP_010700608.1">
    <property type="nucleotide sequence ID" value="NZ_CM001844.1"/>
</dbReference>
<evidence type="ECO:0000256" key="1">
    <source>
        <dbReference type="ARBA" id="ARBA00004141"/>
    </source>
</evidence>
<comment type="caution">
    <text evidence="6">The sequence shown here is derived from an EMBL/GenBank/DDBJ whole genome shotgun (WGS) entry which is preliminary data.</text>
</comment>
<evidence type="ECO:0000313" key="6">
    <source>
        <dbReference type="EMBL" id="ENN92763.1"/>
    </source>
</evidence>
<feature type="transmembrane region" description="Helical" evidence="5">
    <location>
        <begin position="47"/>
        <end position="66"/>
    </location>
</feature>
<sequence>MIFTATYLALKRLFTPQYCVMMLKILGLTCTVFISIWLFAHKLFMPYFWLWITHFFSTLTDWIGLLKVSTLIILNFGLVFLIPFLIAPTTAIIGSFFIDTAAEIIEKEDYPNEPIGQTMPFTLSLILSLKFAVISLLGNAIAFILFFIPGINLIAFYVINGYILGREYFLFSAYRFQSLQEAHNFLRAHHMRVFCAGLVIAFFVSIPIINLATPLFAAAFMTYLYKMLPHNPSTLITLK</sequence>
<reference evidence="6 7" key="1">
    <citation type="journal article" date="2013" name="PLoS Genet.">
        <title>A gene transfer agent and a dynamic repertoire of secretion systems hold the keys to the explosive radiation of the emerging pathogen Bartonella.</title>
        <authorList>
            <person name="Guy L."/>
            <person name="Nystedt B."/>
            <person name="Toft C."/>
            <person name="Zaremba-Niedzwiedzka K."/>
            <person name="Berglund E.C."/>
            <person name="Granberg F."/>
            <person name="Naslund K."/>
            <person name="Eriksson A.S."/>
            <person name="Andersson S.G."/>
        </authorList>
    </citation>
    <scope>NUCLEOTIDE SEQUENCE [LARGE SCALE GENOMIC DNA]</scope>
    <source>
        <strain evidence="6 7">91-4</strain>
    </source>
</reference>
<evidence type="ECO:0000256" key="5">
    <source>
        <dbReference type="SAM" id="Phobius"/>
    </source>
</evidence>
<proteinExistence type="predicted"/>
<dbReference type="eggNOG" id="COG2981">
    <property type="taxonomic scope" value="Bacteria"/>
</dbReference>